<evidence type="ECO:0000256" key="1">
    <source>
        <dbReference type="SAM" id="Phobius"/>
    </source>
</evidence>
<dbReference type="Proteomes" id="UP000321749">
    <property type="component" value="Unassembled WGS sequence"/>
</dbReference>
<keyword evidence="1" id="KW-1133">Transmembrane helix</keyword>
<feature type="transmembrane region" description="Helical" evidence="1">
    <location>
        <begin position="21"/>
        <end position="41"/>
    </location>
</feature>
<dbReference type="PANTHER" id="PTHR40446:SF2">
    <property type="entry name" value="N-ACETYLGLUCOSAMINE-1-PHOSPHODIESTER ALPHA-N-ACETYLGLUCOSAMINIDASE"/>
    <property type="match status" value="1"/>
</dbReference>
<keyword evidence="4" id="KW-1185">Reference proteome</keyword>
<dbReference type="AlphaFoldDB" id="A0AA87RKR8"/>
<dbReference type="InterPro" id="IPR018711">
    <property type="entry name" value="NAGPA"/>
</dbReference>
<dbReference type="RefSeq" id="WP_146795677.1">
    <property type="nucleotide sequence ID" value="NZ_BJUU01000016.1"/>
</dbReference>
<protein>
    <submittedName>
        <fullName evidence="3">Exopolysaccharide biosynthesis protein</fullName>
    </submittedName>
</protein>
<dbReference type="Pfam" id="PF09992">
    <property type="entry name" value="NAGPA"/>
    <property type="match status" value="1"/>
</dbReference>
<dbReference type="PANTHER" id="PTHR40446">
    <property type="entry name" value="N-ACETYLGLUCOSAMINE-1-PHOSPHODIESTER ALPHA-N-ACETYLGLUCOSAMINIDASE"/>
    <property type="match status" value="1"/>
</dbReference>
<accession>A0AA87RKR8</accession>
<proteinExistence type="predicted"/>
<gene>
    <name evidence="3" type="ORF">ABA31_23090</name>
</gene>
<evidence type="ECO:0000313" key="4">
    <source>
        <dbReference type="Proteomes" id="UP000321749"/>
    </source>
</evidence>
<keyword evidence="1" id="KW-0812">Transmembrane</keyword>
<name>A0AA87RKR8_9MICO</name>
<feature type="domain" description="Phosphodiester glycosidase" evidence="2">
    <location>
        <begin position="126"/>
        <end position="304"/>
    </location>
</feature>
<evidence type="ECO:0000259" key="2">
    <source>
        <dbReference type="Pfam" id="PF09992"/>
    </source>
</evidence>
<sequence>MTSSPPQRPGLRRRPSTRIRIAIAAGLVTCMTAIGGAAWALDRFVVEHVELVSASAVEGAGAVATTTEAAAFTVTAETVGTGSDAALVTTAVLELDDITQLRSAFADDAYGENITELPSVIAEQVGASLAINGDYYGFRDNGIVIRNGVLYRDAGAREALVLYRDGTAAVVDETTTSGEQLLADGAWQTLSFGPALVEAGEVVDGIDDVEVDTNFGNHSIQGDQPRTAIAVLADGSIAFVVVDGRSDASAGMTLTELAEHLASIGAVTAYNLDGGGSSTMVVDGEVVNTPSNGGERATSDILYLAG</sequence>
<reference evidence="3 4" key="1">
    <citation type="submission" date="2019-07" db="EMBL/GenBank/DDBJ databases">
        <title>Whole genome shotgun sequence of Agrococcus baldri NBRC 103055.</title>
        <authorList>
            <person name="Hosoyama A."/>
            <person name="Uohara A."/>
            <person name="Ohji S."/>
            <person name="Ichikawa N."/>
        </authorList>
    </citation>
    <scope>NUCLEOTIDE SEQUENCE [LARGE SCALE GENOMIC DNA]</scope>
    <source>
        <strain evidence="3 4">NBRC 103055</strain>
    </source>
</reference>
<comment type="caution">
    <text evidence="3">The sequence shown here is derived from an EMBL/GenBank/DDBJ whole genome shotgun (WGS) entry which is preliminary data.</text>
</comment>
<evidence type="ECO:0000313" key="3">
    <source>
        <dbReference type="EMBL" id="GEK80958.1"/>
    </source>
</evidence>
<keyword evidence="1" id="KW-0472">Membrane</keyword>
<organism evidence="3 4">
    <name type="scientific">Agrococcus baldri</name>
    <dbReference type="NCBI Taxonomy" id="153730"/>
    <lineage>
        <taxon>Bacteria</taxon>
        <taxon>Bacillati</taxon>
        <taxon>Actinomycetota</taxon>
        <taxon>Actinomycetes</taxon>
        <taxon>Micrococcales</taxon>
        <taxon>Microbacteriaceae</taxon>
        <taxon>Agrococcus</taxon>
    </lineage>
</organism>
<dbReference type="EMBL" id="BJUU01000016">
    <property type="protein sequence ID" value="GEK80958.1"/>
    <property type="molecule type" value="Genomic_DNA"/>
</dbReference>